<feature type="transmembrane region" description="Helical" evidence="8">
    <location>
        <begin position="30"/>
        <end position="48"/>
    </location>
</feature>
<evidence type="ECO:0000256" key="3">
    <source>
        <dbReference type="ARBA" id="ARBA00022448"/>
    </source>
</evidence>
<dbReference type="EMBL" id="FNKX01000003">
    <property type="protein sequence ID" value="SDR58345.1"/>
    <property type="molecule type" value="Genomic_DNA"/>
</dbReference>
<keyword evidence="4" id="KW-1003">Cell membrane</keyword>
<gene>
    <name evidence="9" type="ORF">SAMN05445850_6519</name>
</gene>
<evidence type="ECO:0000256" key="6">
    <source>
        <dbReference type="ARBA" id="ARBA00022989"/>
    </source>
</evidence>
<dbReference type="GO" id="GO:0015385">
    <property type="term" value="F:sodium:proton antiporter activity"/>
    <property type="evidence" value="ECO:0007669"/>
    <property type="project" value="TreeGrafter"/>
</dbReference>
<organism evidence="9 10">
    <name type="scientific">Paraburkholderia tuberum</name>
    <dbReference type="NCBI Taxonomy" id="157910"/>
    <lineage>
        <taxon>Bacteria</taxon>
        <taxon>Pseudomonadati</taxon>
        <taxon>Pseudomonadota</taxon>
        <taxon>Betaproteobacteria</taxon>
        <taxon>Burkholderiales</taxon>
        <taxon>Burkholderiaceae</taxon>
        <taxon>Paraburkholderia</taxon>
    </lineage>
</organism>
<keyword evidence="5 8" id="KW-0812">Transmembrane</keyword>
<dbReference type="AlphaFoldDB" id="A0A1H1K977"/>
<evidence type="ECO:0000256" key="5">
    <source>
        <dbReference type="ARBA" id="ARBA00022692"/>
    </source>
</evidence>
<evidence type="ECO:0000313" key="10">
    <source>
        <dbReference type="Proteomes" id="UP000199365"/>
    </source>
</evidence>
<dbReference type="InterPro" id="IPR007208">
    <property type="entry name" value="MrpF/PhaF-like"/>
</dbReference>
<evidence type="ECO:0000256" key="1">
    <source>
        <dbReference type="ARBA" id="ARBA00004651"/>
    </source>
</evidence>
<keyword evidence="3" id="KW-0813">Transport</keyword>
<keyword evidence="7 8" id="KW-0472">Membrane</keyword>
<protein>
    <submittedName>
        <fullName evidence="9">Membrane bound protein complex subunit mbxB</fullName>
    </submittedName>
</protein>
<keyword evidence="10" id="KW-1185">Reference proteome</keyword>
<dbReference type="Proteomes" id="UP000199365">
    <property type="component" value="Unassembled WGS sequence"/>
</dbReference>
<dbReference type="STRING" id="157910.SAMN05445850_6519"/>
<reference evidence="10" key="1">
    <citation type="submission" date="2016-10" db="EMBL/GenBank/DDBJ databases">
        <authorList>
            <person name="Varghese N."/>
            <person name="Submissions S."/>
        </authorList>
    </citation>
    <scope>NUCLEOTIDE SEQUENCE [LARGE SCALE GENOMIC DNA]</scope>
    <source>
        <strain evidence="10">DUS833</strain>
    </source>
</reference>
<dbReference type="GO" id="GO:0005886">
    <property type="term" value="C:plasma membrane"/>
    <property type="evidence" value="ECO:0007669"/>
    <property type="project" value="UniProtKB-SubCell"/>
</dbReference>
<sequence length="82" mass="8914">MLRIAAVLIFFAILFGVIRLVIGKTLVDRIVAIDMLTVVSLSLIALYAQVSGRFVYIDVALVYALLSFLAVLAIARFLEGGL</sequence>
<comment type="subcellular location">
    <subcellularLocation>
        <location evidence="1">Cell membrane</location>
        <topology evidence="1">Multi-pass membrane protein</topology>
    </subcellularLocation>
</comment>
<evidence type="ECO:0000256" key="7">
    <source>
        <dbReference type="ARBA" id="ARBA00023136"/>
    </source>
</evidence>
<evidence type="ECO:0000256" key="2">
    <source>
        <dbReference type="ARBA" id="ARBA00009212"/>
    </source>
</evidence>
<accession>A0A1H1K977</accession>
<evidence type="ECO:0000256" key="4">
    <source>
        <dbReference type="ARBA" id="ARBA00022475"/>
    </source>
</evidence>
<evidence type="ECO:0000256" key="8">
    <source>
        <dbReference type="SAM" id="Phobius"/>
    </source>
</evidence>
<dbReference type="PANTHER" id="PTHR34702">
    <property type="entry name" value="NA(+)/H(+) ANTIPORTER SUBUNIT F1"/>
    <property type="match status" value="1"/>
</dbReference>
<feature type="transmembrane region" description="Helical" evidence="8">
    <location>
        <begin position="55"/>
        <end position="78"/>
    </location>
</feature>
<proteinExistence type="inferred from homology"/>
<dbReference type="PANTHER" id="PTHR34702:SF1">
    <property type="entry name" value="NA(+)_H(+) ANTIPORTER SUBUNIT F"/>
    <property type="match status" value="1"/>
</dbReference>
<comment type="similarity">
    <text evidence="2">Belongs to the CPA3 antiporters (TC 2.A.63) subunit F family.</text>
</comment>
<name>A0A1H1K977_9BURK</name>
<evidence type="ECO:0000313" key="9">
    <source>
        <dbReference type="EMBL" id="SDR58345.1"/>
    </source>
</evidence>
<dbReference type="Pfam" id="PF04066">
    <property type="entry name" value="MrpF_PhaF"/>
    <property type="match status" value="1"/>
</dbReference>
<keyword evidence="6 8" id="KW-1133">Transmembrane helix</keyword>